<evidence type="ECO:0000256" key="2">
    <source>
        <dbReference type="SAM" id="SignalP"/>
    </source>
</evidence>
<organism evidence="3 4">
    <name type="scientific">Rahnella bonaserana</name>
    <dbReference type="NCBI Taxonomy" id="2816248"/>
    <lineage>
        <taxon>Bacteria</taxon>
        <taxon>Pseudomonadati</taxon>
        <taxon>Pseudomonadota</taxon>
        <taxon>Gammaproteobacteria</taxon>
        <taxon>Enterobacterales</taxon>
        <taxon>Yersiniaceae</taxon>
        <taxon>Rahnella</taxon>
    </lineage>
</organism>
<feature type="compositionally biased region" description="Basic residues" evidence="1">
    <location>
        <begin position="39"/>
        <end position="63"/>
    </location>
</feature>
<gene>
    <name evidence="3" type="ORF">J1778_24320</name>
</gene>
<accession>A0ABS6M236</accession>
<sequence length="75" mass="8248">MKKSGMVVLCAALLAASVSAFAEGPRQPPVKEPQLVHKTHKPVVHHQPAHHKAKPVPVHHKVKPKPEMNKPEHRG</sequence>
<evidence type="ECO:0008006" key="5">
    <source>
        <dbReference type="Google" id="ProtNLM"/>
    </source>
</evidence>
<evidence type="ECO:0000313" key="3">
    <source>
        <dbReference type="EMBL" id="MBU9858409.1"/>
    </source>
</evidence>
<feature type="region of interest" description="Disordered" evidence="1">
    <location>
        <begin position="39"/>
        <end position="75"/>
    </location>
</feature>
<keyword evidence="4" id="KW-1185">Reference proteome</keyword>
<feature type="compositionally biased region" description="Basic and acidic residues" evidence="1">
    <location>
        <begin position="64"/>
        <end position="75"/>
    </location>
</feature>
<feature type="signal peptide" evidence="2">
    <location>
        <begin position="1"/>
        <end position="22"/>
    </location>
</feature>
<reference evidence="3 4" key="1">
    <citation type="submission" date="2021-03" db="EMBL/GenBank/DDBJ databases">
        <title>Five novel Rahnella species.</title>
        <authorList>
            <person name="Brady C."/>
            <person name="Asselin J."/>
            <person name="Beer S."/>
            <person name="Bruberg M.B."/>
            <person name="Crampton B."/>
            <person name="Venter S."/>
            <person name="Arnold D."/>
            <person name="Denman S."/>
        </authorList>
    </citation>
    <scope>NUCLEOTIDE SEQUENCE [LARGE SCALE GENOMIC DNA]</scope>
    <source>
        <strain evidence="3 4">H11b</strain>
    </source>
</reference>
<evidence type="ECO:0000256" key="1">
    <source>
        <dbReference type="SAM" id="MobiDB-lite"/>
    </source>
</evidence>
<protein>
    <recommendedName>
        <fullName evidence="5">Acid shock protein</fullName>
    </recommendedName>
</protein>
<feature type="chain" id="PRO_5046506819" description="Acid shock protein" evidence="2">
    <location>
        <begin position="23"/>
        <end position="75"/>
    </location>
</feature>
<name>A0ABS6M236_9GAMM</name>
<proteinExistence type="predicted"/>
<dbReference type="RefSeq" id="WP_217175317.1">
    <property type="nucleotide sequence ID" value="NZ_JAFMOW010000068.1"/>
</dbReference>
<keyword evidence="2" id="KW-0732">Signal</keyword>
<evidence type="ECO:0000313" key="4">
    <source>
        <dbReference type="Proteomes" id="UP000734343"/>
    </source>
</evidence>
<dbReference type="EMBL" id="JAFMOW010000068">
    <property type="protein sequence ID" value="MBU9858409.1"/>
    <property type="molecule type" value="Genomic_DNA"/>
</dbReference>
<comment type="caution">
    <text evidence="3">The sequence shown here is derived from an EMBL/GenBank/DDBJ whole genome shotgun (WGS) entry which is preliminary data.</text>
</comment>
<dbReference type="Proteomes" id="UP000734343">
    <property type="component" value="Unassembled WGS sequence"/>
</dbReference>